<dbReference type="EMBL" id="CAFBLU010000001">
    <property type="protein sequence ID" value="CAB4859173.1"/>
    <property type="molecule type" value="Genomic_DNA"/>
</dbReference>
<dbReference type="GO" id="GO:0005789">
    <property type="term" value="C:endoplasmic reticulum membrane"/>
    <property type="evidence" value="ECO:0007669"/>
    <property type="project" value="TreeGrafter"/>
</dbReference>
<evidence type="ECO:0000313" key="2">
    <source>
        <dbReference type="EMBL" id="CAB4859173.1"/>
    </source>
</evidence>
<dbReference type="PANTHER" id="PTHR10859">
    <property type="entry name" value="GLYCOSYL TRANSFERASE"/>
    <property type="match status" value="1"/>
</dbReference>
<accession>A0A6J7CVU6</accession>
<dbReference type="PANTHER" id="PTHR10859:SF91">
    <property type="entry name" value="DOLICHYL-PHOSPHATE BETA-GLUCOSYLTRANSFERASE"/>
    <property type="match status" value="1"/>
</dbReference>
<protein>
    <submittedName>
        <fullName evidence="2">Unannotated protein</fullName>
    </submittedName>
</protein>
<dbReference type="InterPro" id="IPR029044">
    <property type="entry name" value="Nucleotide-diphossugar_trans"/>
</dbReference>
<organism evidence="2">
    <name type="scientific">freshwater metagenome</name>
    <dbReference type="NCBI Taxonomy" id="449393"/>
    <lineage>
        <taxon>unclassified sequences</taxon>
        <taxon>metagenomes</taxon>
        <taxon>ecological metagenomes</taxon>
    </lineage>
</organism>
<feature type="domain" description="Glycosyltransferase 2-like" evidence="1">
    <location>
        <begin position="9"/>
        <end position="165"/>
    </location>
</feature>
<dbReference type="Pfam" id="PF00535">
    <property type="entry name" value="Glycos_transf_2"/>
    <property type="match status" value="1"/>
</dbReference>
<dbReference type="SUPFAM" id="SSF53448">
    <property type="entry name" value="Nucleotide-diphospho-sugar transferases"/>
    <property type="match status" value="1"/>
</dbReference>
<gene>
    <name evidence="2" type="ORF">UFOPK3444_00078</name>
</gene>
<evidence type="ECO:0000259" key="1">
    <source>
        <dbReference type="Pfam" id="PF00535"/>
    </source>
</evidence>
<dbReference type="GO" id="GO:0006487">
    <property type="term" value="P:protein N-linked glycosylation"/>
    <property type="evidence" value="ECO:0007669"/>
    <property type="project" value="TreeGrafter"/>
</dbReference>
<reference evidence="2" key="1">
    <citation type="submission" date="2020-05" db="EMBL/GenBank/DDBJ databases">
        <authorList>
            <person name="Chiriac C."/>
            <person name="Salcher M."/>
            <person name="Ghai R."/>
            <person name="Kavagutti S V."/>
        </authorList>
    </citation>
    <scope>NUCLEOTIDE SEQUENCE</scope>
</reference>
<sequence>MSNPPIEISVVIPAYCEELGIAATISAIHDTFEAEGCGFEIIVVDNASTDQTVAKVEELHLPTVRVLINEINRGKGMSVRRGMLEASGKLRLHCDADCAPSLASLPKMRDLITAGADVVVGSRLGPGADIGKKQPLLRRIAGSSFQTLCRVILREPTRDRFCGFKLWTGTAAADVFSNIVLDGWTFDAEALSLARRLGYGVVETGIVWADREGSRLSMLKVLIPVTRELLVARRNVNRVASGRRKEIVDRLSQPVDHAPAEPRVTPNPD</sequence>
<dbReference type="Gene3D" id="3.90.550.10">
    <property type="entry name" value="Spore Coat Polysaccharide Biosynthesis Protein SpsA, Chain A"/>
    <property type="match status" value="1"/>
</dbReference>
<name>A0A6J7CVU6_9ZZZZ</name>
<dbReference type="InterPro" id="IPR001173">
    <property type="entry name" value="Glyco_trans_2-like"/>
</dbReference>
<proteinExistence type="predicted"/>
<dbReference type="AlphaFoldDB" id="A0A6J7CVU6"/>